<proteinExistence type="predicted"/>
<dbReference type="EMBL" id="JACDUR010000008">
    <property type="protein sequence ID" value="MBA2896488.1"/>
    <property type="molecule type" value="Genomic_DNA"/>
</dbReference>
<dbReference type="Gene3D" id="3.30.9.10">
    <property type="entry name" value="D-Amino Acid Oxidase, subunit A, domain 2"/>
    <property type="match status" value="1"/>
</dbReference>
<dbReference type="Gene3D" id="3.40.30.120">
    <property type="match status" value="1"/>
</dbReference>
<dbReference type="InterPro" id="IPR036188">
    <property type="entry name" value="FAD/NAD-bd_sf"/>
</dbReference>
<dbReference type="Pfam" id="PF01494">
    <property type="entry name" value="FAD_binding_3"/>
    <property type="match status" value="1"/>
</dbReference>
<accession>A0A7W0CSG0</accession>
<evidence type="ECO:0000256" key="2">
    <source>
        <dbReference type="ARBA" id="ARBA00022827"/>
    </source>
</evidence>
<dbReference type="Gene3D" id="3.50.50.60">
    <property type="entry name" value="FAD/NAD(P)-binding domain"/>
    <property type="match status" value="1"/>
</dbReference>
<dbReference type="PRINTS" id="PR00420">
    <property type="entry name" value="RNGMNOXGNASE"/>
</dbReference>
<evidence type="ECO:0000256" key="1">
    <source>
        <dbReference type="ARBA" id="ARBA00022630"/>
    </source>
</evidence>
<evidence type="ECO:0000259" key="3">
    <source>
        <dbReference type="Pfam" id="PF01494"/>
    </source>
</evidence>
<dbReference type="PANTHER" id="PTHR43004:SF8">
    <property type="entry name" value="FAD-BINDING DOMAIN-CONTAINING PROTEIN-RELATED"/>
    <property type="match status" value="1"/>
</dbReference>
<evidence type="ECO:0000313" key="4">
    <source>
        <dbReference type="EMBL" id="MBA2896488.1"/>
    </source>
</evidence>
<reference evidence="4 5" key="1">
    <citation type="submission" date="2020-07" db="EMBL/GenBank/DDBJ databases">
        <title>Genomic Encyclopedia of Type Strains, Phase IV (KMG-IV): sequencing the most valuable type-strain genomes for metagenomic binning, comparative biology and taxonomic classification.</title>
        <authorList>
            <person name="Goeker M."/>
        </authorList>
    </citation>
    <scope>NUCLEOTIDE SEQUENCE [LARGE SCALE GENOMIC DNA]</scope>
    <source>
        <strain evidence="4 5">DSM 45533</strain>
    </source>
</reference>
<dbReference type="SUPFAM" id="SSF51905">
    <property type="entry name" value="FAD/NAD(P)-binding domain"/>
    <property type="match status" value="1"/>
</dbReference>
<dbReference type="Pfam" id="PF21274">
    <property type="entry name" value="Rng_hyd_C"/>
    <property type="match status" value="1"/>
</dbReference>
<dbReference type="InterPro" id="IPR002938">
    <property type="entry name" value="FAD-bd"/>
</dbReference>
<dbReference type="RefSeq" id="WP_181615151.1">
    <property type="nucleotide sequence ID" value="NZ_BAABAM010000007.1"/>
</dbReference>
<dbReference type="GO" id="GO:0071949">
    <property type="term" value="F:FAD binding"/>
    <property type="evidence" value="ECO:0007669"/>
    <property type="project" value="InterPro"/>
</dbReference>
<dbReference type="InterPro" id="IPR050641">
    <property type="entry name" value="RIFMO-like"/>
</dbReference>
<dbReference type="AlphaFoldDB" id="A0A7W0CSG0"/>
<keyword evidence="4" id="KW-0560">Oxidoreductase</keyword>
<dbReference type="PANTHER" id="PTHR43004">
    <property type="entry name" value="TRK SYSTEM POTASSIUM UPTAKE PROTEIN"/>
    <property type="match status" value="1"/>
</dbReference>
<dbReference type="EC" id="1.14.13.20" evidence="4"/>
<comment type="caution">
    <text evidence="4">The sequence shown here is derived from an EMBL/GenBank/DDBJ whole genome shotgun (WGS) entry which is preliminary data.</text>
</comment>
<dbReference type="GO" id="GO:0018666">
    <property type="term" value="F:2,4-dichlorophenol 6-monooxygenase activity"/>
    <property type="evidence" value="ECO:0007669"/>
    <property type="project" value="UniProtKB-EC"/>
</dbReference>
<keyword evidence="4" id="KW-0503">Monooxygenase</keyword>
<feature type="domain" description="FAD-binding" evidence="3">
    <location>
        <begin position="2"/>
        <end position="370"/>
    </location>
</feature>
<gene>
    <name evidence="4" type="ORF">HNR30_007879</name>
</gene>
<sequence length="577" mass="62235">MYDVLIVGGGGAGLTASMLLSQLGVDHLLVSALPTTSVLPKAHLLNQHTMEIFAGLGVAGAIYERGTPPEQMRHSGWYAGLAGPDTDHGRRFGLVESWGAGGLAPAWSSASPFLSTNLPQLRLEPILKEHAERMAPGRVRFHHEVTAFEQDADGVTATVLDRSTGESTEVRARYLLACDGGRTIGKALGVTMEGARDLARVATVHLTADLSPWALDPDVLIRWLTLPHTGGSATMVPMGPTRWGPDSEEWVVHLNYASDDPRGLDDEQVTADLRDALGLPGHPLDVHLITRWSIEGVVADRFRDGRVFLLGDAAHRHPPTGGLGLNAAVQDAANLAWKLALVLSGHAGPELLDSYEPERRPATARNVQRSVENALNHIVTGQILFGGAGSNWEQLRRVWSGLPEDAEHARAVRRAIAAQSMEFDEHNVEYGYTYTSGAVAQDGTPEPCNPDPIRLYQPAARPGHPLPHAWLEDDAGRRLSTHELVRPGRMLLIAGEDGHDWCAAAAKLAEDRPIDVVRVGHCDGDLLDVRSTWVRHRGHGPSGAVLVRPDRFVAWRAQESGDAGAQLEQALRAVLGG</sequence>
<keyword evidence="5" id="KW-1185">Reference proteome</keyword>
<name>A0A7W0CSG0_9ACTN</name>
<dbReference type="Proteomes" id="UP000530928">
    <property type="component" value="Unassembled WGS sequence"/>
</dbReference>
<keyword evidence="1" id="KW-0285">Flavoprotein</keyword>
<evidence type="ECO:0000313" key="5">
    <source>
        <dbReference type="Proteomes" id="UP000530928"/>
    </source>
</evidence>
<keyword evidence="2" id="KW-0274">FAD</keyword>
<protein>
    <submittedName>
        <fullName evidence="4">2,4-dichlorophenol 6-monooxygenase</fullName>
        <ecNumber evidence="4">1.14.13.20</ecNumber>
    </submittedName>
</protein>
<organism evidence="4 5">
    <name type="scientific">Nonomuraea soli</name>
    <dbReference type="NCBI Taxonomy" id="1032476"/>
    <lineage>
        <taxon>Bacteria</taxon>
        <taxon>Bacillati</taxon>
        <taxon>Actinomycetota</taxon>
        <taxon>Actinomycetes</taxon>
        <taxon>Streptosporangiales</taxon>
        <taxon>Streptosporangiaceae</taxon>
        <taxon>Nonomuraea</taxon>
    </lineage>
</organism>